<sequence>MYFITPSSADEAFDQAFGCHVIVTNSGNLQHLPPGMFKSTCEVSIEWFPFDSQVGCSKIPSNKFDYETNK</sequence>
<name>A0A448X3E9_9PLAT</name>
<protein>
    <recommendedName>
        <fullName evidence="1">Neurotransmitter-gated ion-channel ligand-binding domain-containing protein</fullName>
    </recommendedName>
</protein>
<dbReference type="InterPro" id="IPR006202">
    <property type="entry name" value="Neur_chan_lig-bd"/>
</dbReference>
<dbReference type="Proteomes" id="UP000784294">
    <property type="component" value="Unassembled WGS sequence"/>
</dbReference>
<comment type="caution">
    <text evidence="2">The sequence shown here is derived from an EMBL/GenBank/DDBJ whole genome shotgun (WGS) entry which is preliminary data.</text>
</comment>
<dbReference type="AlphaFoldDB" id="A0A448X3E9"/>
<organism evidence="2 3">
    <name type="scientific">Protopolystoma xenopodis</name>
    <dbReference type="NCBI Taxonomy" id="117903"/>
    <lineage>
        <taxon>Eukaryota</taxon>
        <taxon>Metazoa</taxon>
        <taxon>Spiralia</taxon>
        <taxon>Lophotrochozoa</taxon>
        <taxon>Platyhelminthes</taxon>
        <taxon>Monogenea</taxon>
        <taxon>Polyopisthocotylea</taxon>
        <taxon>Polystomatidea</taxon>
        <taxon>Polystomatidae</taxon>
        <taxon>Protopolystoma</taxon>
    </lineage>
</organism>
<proteinExistence type="predicted"/>
<keyword evidence="3" id="KW-1185">Reference proteome</keyword>
<dbReference type="InterPro" id="IPR036734">
    <property type="entry name" value="Neur_chan_lig-bd_sf"/>
</dbReference>
<feature type="domain" description="Neurotransmitter-gated ion-channel ligand-binding" evidence="1">
    <location>
        <begin position="8"/>
        <end position="65"/>
    </location>
</feature>
<reference evidence="2" key="1">
    <citation type="submission" date="2018-11" db="EMBL/GenBank/DDBJ databases">
        <authorList>
            <consortium name="Pathogen Informatics"/>
        </authorList>
    </citation>
    <scope>NUCLEOTIDE SEQUENCE</scope>
</reference>
<dbReference type="GO" id="GO:0005230">
    <property type="term" value="F:extracellular ligand-gated monoatomic ion channel activity"/>
    <property type="evidence" value="ECO:0007669"/>
    <property type="project" value="InterPro"/>
</dbReference>
<evidence type="ECO:0000259" key="1">
    <source>
        <dbReference type="Pfam" id="PF02931"/>
    </source>
</evidence>
<evidence type="ECO:0000313" key="3">
    <source>
        <dbReference type="Proteomes" id="UP000784294"/>
    </source>
</evidence>
<dbReference type="GO" id="GO:0016020">
    <property type="term" value="C:membrane"/>
    <property type="evidence" value="ECO:0007669"/>
    <property type="project" value="InterPro"/>
</dbReference>
<dbReference type="SUPFAM" id="SSF63712">
    <property type="entry name" value="Nicotinic receptor ligand binding domain-like"/>
    <property type="match status" value="1"/>
</dbReference>
<dbReference type="Pfam" id="PF02931">
    <property type="entry name" value="Neur_chan_LBD"/>
    <property type="match status" value="1"/>
</dbReference>
<dbReference type="OrthoDB" id="6259715at2759"/>
<dbReference type="Gene3D" id="2.70.170.10">
    <property type="entry name" value="Neurotransmitter-gated ion-channel ligand-binding domain"/>
    <property type="match status" value="1"/>
</dbReference>
<gene>
    <name evidence="2" type="ORF">PXEA_LOCUS20227</name>
</gene>
<dbReference type="EMBL" id="CAAALY010082700">
    <property type="protein sequence ID" value="VEL26787.1"/>
    <property type="molecule type" value="Genomic_DNA"/>
</dbReference>
<evidence type="ECO:0000313" key="2">
    <source>
        <dbReference type="EMBL" id="VEL26787.1"/>
    </source>
</evidence>
<accession>A0A448X3E9</accession>